<evidence type="ECO:0000256" key="7">
    <source>
        <dbReference type="RuleBase" id="RU363032"/>
    </source>
</evidence>
<reference evidence="9" key="2">
    <citation type="submission" date="2021-04" db="EMBL/GenBank/DDBJ databases">
        <authorList>
            <person name="Gilroy R."/>
        </authorList>
    </citation>
    <scope>NUCLEOTIDE SEQUENCE</scope>
    <source>
        <strain evidence="9">ChiBcec16-3735</strain>
    </source>
</reference>
<evidence type="ECO:0000313" key="10">
    <source>
        <dbReference type="Proteomes" id="UP000824065"/>
    </source>
</evidence>
<evidence type="ECO:0000256" key="2">
    <source>
        <dbReference type="ARBA" id="ARBA00022448"/>
    </source>
</evidence>
<evidence type="ECO:0000256" key="3">
    <source>
        <dbReference type="ARBA" id="ARBA00022475"/>
    </source>
</evidence>
<evidence type="ECO:0000256" key="1">
    <source>
        <dbReference type="ARBA" id="ARBA00004651"/>
    </source>
</evidence>
<dbReference type="GO" id="GO:0055085">
    <property type="term" value="P:transmembrane transport"/>
    <property type="evidence" value="ECO:0007669"/>
    <property type="project" value="InterPro"/>
</dbReference>
<dbReference type="GO" id="GO:0005886">
    <property type="term" value="C:plasma membrane"/>
    <property type="evidence" value="ECO:0007669"/>
    <property type="project" value="UniProtKB-SubCell"/>
</dbReference>
<dbReference type="EMBL" id="DXBJ01000058">
    <property type="protein sequence ID" value="HIZ58559.1"/>
    <property type="molecule type" value="Genomic_DNA"/>
</dbReference>
<comment type="subcellular location">
    <subcellularLocation>
        <location evidence="1 7">Cell membrane</location>
        <topology evidence="1 7">Multi-pass membrane protein</topology>
    </subcellularLocation>
</comment>
<comment type="caution">
    <text evidence="9">The sequence shown here is derived from an EMBL/GenBank/DDBJ whole genome shotgun (WGS) entry which is preliminary data.</text>
</comment>
<keyword evidence="4 7" id="KW-0812">Transmembrane</keyword>
<feature type="domain" description="ABC transmembrane type-1" evidence="8">
    <location>
        <begin position="74"/>
        <end position="263"/>
    </location>
</feature>
<dbReference type="Pfam" id="PF00528">
    <property type="entry name" value="BPD_transp_1"/>
    <property type="match status" value="1"/>
</dbReference>
<dbReference type="CDD" id="cd06261">
    <property type="entry name" value="TM_PBP2"/>
    <property type="match status" value="1"/>
</dbReference>
<gene>
    <name evidence="9" type="ORF">H9725_08280</name>
</gene>
<feature type="transmembrane region" description="Helical" evidence="7">
    <location>
        <begin position="73"/>
        <end position="97"/>
    </location>
</feature>
<dbReference type="Proteomes" id="UP000824065">
    <property type="component" value="Unassembled WGS sequence"/>
</dbReference>
<comment type="similarity">
    <text evidence="7">Belongs to the binding-protein-dependent transport system permease family.</text>
</comment>
<feature type="transmembrane region" description="Helical" evidence="7">
    <location>
        <begin position="145"/>
        <end position="167"/>
    </location>
</feature>
<feature type="transmembrane region" description="Helical" evidence="7">
    <location>
        <begin position="242"/>
        <end position="263"/>
    </location>
</feature>
<dbReference type="InterPro" id="IPR035906">
    <property type="entry name" value="MetI-like_sf"/>
</dbReference>
<keyword evidence="2 7" id="KW-0813">Transport</keyword>
<name>A0A9D2JN54_9FIRM</name>
<dbReference type="PROSITE" id="PS50928">
    <property type="entry name" value="ABC_TM1"/>
    <property type="match status" value="1"/>
</dbReference>
<sequence length="278" mass="31301">MRAKQEKILKIVITAVMVILGLICIYPFIFMLSSSFKPSGDVLSTPLQIIPSNFTMMNFETLFNNEFYDFFQWFGNTVVMTGLTLILKFFIITITAYGFAKMKFPGRDAIFLVLLAGLMIPSDIMIMPRYIIFKNLGILNTMWSLILPAAVDVYFVFLLRQAFVAVPEALSEAARIDGCSHFTIYRRIILPLCMPQVSTMLLFSFVWSWNDYMGPYLYISDINKQMISVGIKLFASGLAQDYGAQMAGATLVLIPVIVAFFLCQKYFVEGITAGAVKG</sequence>
<evidence type="ECO:0000256" key="5">
    <source>
        <dbReference type="ARBA" id="ARBA00022989"/>
    </source>
</evidence>
<organism evidence="9 10">
    <name type="scientific">Candidatus Faecalibacterium gallistercoris</name>
    <dbReference type="NCBI Taxonomy" id="2838579"/>
    <lineage>
        <taxon>Bacteria</taxon>
        <taxon>Bacillati</taxon>
        <taxon>Bacillota</taxon>
        <taxon>Clostridia</taxon>
        <taxon>Eubacteriales</taxon>
        <taxon>Oscillospiraceae</taxon>
        <taxon>Faecalibacterium</taxon>
    </lineage>
</organism>
<dbReference type="Gene3D" id="1.10.3720.10">
    <property type="entry name" value="MetI-like"/>
    <property type="match status" value="1"/>
</dbReference>
<evidence type="ECO:0000313" key="9">
    <source>
        <dbReference type="EMBL" id="HIZ58559.1"/>
    </source>
</evidence>
<dbReference type="PANTHER" id="PTHR43744:SF8">
    <property type="entry name" value="SN-GLYCEROL-3-PHOSPHATE TRANSPORT SYSTEM PERMEASE PROTEIN UGPE"/>
    <property type="match status" value="1"/>
</dbReference>
<evidence type="ECO:0000259" key="8">
    <source>
        <dbReference type="PROSITE" id="PS50928"/>
    </source>
</evidence>
<feature type="transmembrane region" description="Helical" evidence="7">
    <location>
        <begin position="109"/>
        <end position="133"/>
    </location>
</feature>
<evidence type="ECO:0000256" key="4">
    <source>
        <dbReference type="ARBA" id="ARBA00022692"/>
    </source>
</evidence>
<accession>A0A9D2JN54</accession>
<keyword evidence="3" id="KW-1003">Cell membrane</keyword>
<feature type="transmembrane region" description="Helical" evidence="7">
    <location>
        <begin position="188"/>
        <end position="209"/>
    </location>
</feature>
<keyword evidence="6 7" id="KW-0472">Membrane</keyword>
<dbReference type="AlphaFoldDB" id="A0A9D2JN54"/>
<feature type="transmembrane region" description="Helical" evidence="7">
    <location>
        <begin position="12"/>
        <end position="32"/>
    </location>
</feature>
<dbReference type="SUPFAM" id="SSF161098">
    <property type="entry name" value="MetI-like"/>
    <property type="match status" value="1"/>
</dbReference>
<dbReference type="InterPro" id="IPR000515">
    <property type="entry name" value="MetI-like"/>
</dbReference>
<reference evidence="9" key="1">
    <citation type="journal article" date="2021" name="PeerJ">
        <title>Extensive microbial diversity within the chicken gut microbiome revealed by metagenomics and culture.</title>
        <authorList>
            <person name="Gilroy R."/>
            <person name="Ravi A."/>
            <person name="Getino M."/>
            <person name="Pursley I."/>
            <person name="Horton D.L."/>
            <person name="Alikhan N.F."/>
            <person name="Baker D."/>
            <person name="Gharbi K."/>
            <person name="Hall N."/>
            <person name="Watson M."/>
            <person name="Adriaenssens E.M."/>
            <person name="Foster-Nyarko E."/>
            <person name="Jarju S."/>
            <person name="Secka A."/>
            <person name="Antonio M."/>
            <person name="Oren A."/>
            <person name="Chaudhuri R.R."/>
            <person name="La Ragione R."/>
            <person name="Hildebrand F."/>
            <person name="Pallen M.J."/>
        </authorList>
    </citation>
    <scope>NUCLEOTIDE SEQUENCE</scope>
    <source>
        <strain evidence="9">ChiBcec16-3735</strain>
    </source>
</reference>
<protein>
    <submittedName>
        <fullName evidence="9">Carbohydrate ABC transporter permease</fullName>
    </submittedName>
</protein>
<proteinExistence type="inferred from homology"/>
<evidence type="ECO:0000256" key="6">
    <source>
        <dbReference type="ARBA" id="ARBA00023136"/>
    </source>
</evidence>
<keyword evidence="5 7" id="KW-1133">Transmembrane helix</keyword>
<dbReference type="PANTHER" id="PTHR43744">
    <property type="entry name" value="ABC TRANSPORTER PERMEASE PROTEIN MG189-RELATED-RELATED"/>
    <property type="match status" value="1"/>
</dbReference>